<feature type="domain" description="Serine aminopeptidase S33" evidence="2">
    <location>
        <begin position="26"/>
        <end position="280"/>
    </location>
</feature>
<dbReference type="InParanoid" id="A0A1J7JP76"/>
<dbReference type="SUPFAM" id="SSF53474">
    <property type="entry name" value="alpha/beta-Hydrolases"/>
    <property type="match status" value="1"/>
</dbReference>
<dbReference type="AlphaFoldDB" id="A0A1J7JP76"/>
<evidence type="ECO:0000259" key="2">
    <source>
        <dbReference type="Pfam" id="PF12146"/>
    </source>
</evidence>
<dbReference type="Proteomes" id="UP000182658">
    <property type="component" value="Unassembled WGS sequence"/>
</dbReference>
<dbReference type="InterPro" id="IPR029058">
    <property type="entry name" value="AB_hydrolase_fold"/>
</dbReference>
<keyword evidence="3" id="KW-0378">Hydrolase</keyword>
<organism evidence="3 4">
    <name type="scientific">Coniochaeta ligniaria NRRL 30616</name>
    <dbReference type="NCBI Taxonomy" id="1408157"/>
    <lineage>
        <taxon>Eukaryota</taxon>
        <taxon>Fungi</taxon>
        <taxon>Dikarya</taxon>
        <taxon>Ascomycota</taxon>
        <taxon>Pezizomycotina</taxon>
        <taxon>Sordariomycetes</taxon>
        <taxon>Sordariomycetidae</taxon>
        <taxon>Coniochaetales</taxon>
        <taxon>Coniochaetaceae</taxon>
        <taxon>Coniochaeta</taxon>
    </lineage>
</organism>
<feature type="compositionally biased region" description="Basic and acidic residues" evidence="1">
    <location>
        <begin position="316"/>
        <end position="330"/>
    </location>
</feature>
<protein>
    <submittedName>
        <fullName evidence="3">Hydrolase</fullName>
    </submittedName>
</protein>
<dbReference type="InterPro" id="IPR022742">
    <property type="entry name" value="Hydrolase_4"/>
</dbReference>
<dbReference type="EMBL" id="KV875097">
    <property type="protein sequence ID" value="OIW29546.1"/>
    <property type="molecule type" value="Genomic_DNA"/>
</dbReference>
<evidence type="ECO:0000313" key="3">
    <source>
        <dbReference type="EMBL" id="OIW29546.1"/>
    </source>
</evidence>
<dbReference type="PANTHER" id="PTHR11614">
    <property type="entry name" value="PHOSPHOLIPASE-RELATED"/>
    <property type="match status" value="1"/>
</dbReference>
<dbReference type="Pfam" id="PF12146">
    <property type="entry name" value="Hydrolase_4"/>
    <property type="match status" value="1"/>
</dbReference>
<name>A0A1J7JP76_9PEZI</name>
<sequence length="330" mass="36035">MVKEVEGTFEIDGKSLYTKSWLPDDAPKATLVFIHGFSDHINRYQDLFTHLATRRIAVHGYDQRGWGRSVTKPAERGLTGPTSRVLADMAAFIRRHVPRTPGSDPPLFVMGNSMGGGQVLTLLSDTAGTYGDLVAQVRGWLCEAPLVGLAPEETPGWLKVFSARLVGKVLPRLHMVQVIPAENLSRLPEVQKSIREDALMHNTGTIEGLSGMLDRTEELSSGRTRPVGSGKVRALWIGHGTADKGTAYAQTKKWFDNCAGTVEDREMKTYEGAYHQLHADLCREEFERDVADWILARAGGNGEATTGEAAPGVEAAETKPVESKGLESKL</sequence>
<accession>A0A1J7JP76</accession>
<dbReference type="FunCoup" id="A0A1J7JP76">
    <property type="interactions" value="383"/>
</dbReference>
<dbReference type="GO" id="GO:0016787">
    <property type="term" value="F:hydrolase activity"/>
    <property type="evidence" value="ECO:0007669"/>
    <property type="project" value="UniProtKB-KW"/>
</dbReference>
<feature type="compositionally biased region" description="Low complexity" evidence="1">
    <location>
        <begin position="303"/>
        <end position="315"/>
    </location>
</feature>
<dbReference type="FunFam" id="3.40.50.1820:FF:000255">
    <property type="entry name" value="Alpha/beta hydrolase, putative"/>
    <property type="match status" value="1"/>
</dbReference>
<dbReference type="STRING" id="1408157.A0A1J7JP76"/>
<proteinExistence type="predicted"/>
<dbReference type="InterPro" id="IPR051044">
    <property type="entry name" value="MAG_DAG_Lipase"/>
</dbReference>
<gene>
    <name evidence="3" type="ORF">CONLIGDRAFT_643640</name>
</gene>
<evidence type="ECO:0000256" key="1">
    <source>
        <dbReference type="SAM" id="MobiDB-lite"/>
    </source>
</evidence>
<keyword evidence="4" id="KW-1185">Reference proteome</keyword>
<dbReference type="OrthoDB" id="10249433at2759"/>
<reference evidence="3 4" key="1">
    <citation type="submission" date="2016-10" db="EMBL/GenBank/DDBJ databases">
        <title>Draft genome sequence of Coniochaeta ligniaria NRRL30616, a lignocellulolytic fungus for bioabatement of inhibitors in plant biomass hydrolysates.</title>
        <authorList>
            <consortium name="DOE Joint Genome Institute"/>
            <person name="Jimenez D.J."/>
            <person name="Hector R.E."/>
            <person name="Riley R."/>
            <person name="Sun H."/>
            <person name="Grigoriev I.V."/>
            <person name="Van Elsas J.D."/>
            <person name="Nichols N.N."/>
        </authorList>
    </citation>
    <scope>NUCLEOTIDE SEQUENCE [LARGE SCALE GENOMIC DNA]</scope>
    <source>
        <strain evidence="3 4">NRRL 30616</strain>
    </source>
</reference>
<feature type="region of interest" description="Disordered" evidence="1">
    <location>
        <begin position="301"/>
        <end position="330"/>
    </location>
</feature>
<evidence type="ECO:0000313" key="4">
    <source>
        <dbReference type="Proteomes" id="UP000182658"/>
    </source>
</evidence>
<dbReference type="Gene3D" id="3.40.50.1820">
    <property type="entry name" value="alpha/beta hydrolase"/>
    <property type="match status" value="1"/>
</dbReference>